<evidence type="ECO:0000256" key="7">
    <source>
        <dbReference type="ARBA" id="ARBA00023136"/>
    </source>
</evidence>
<comment type="caution">
    <text evidence="9">The sequence shown here is derived from an EMBL/GenBank/DDBJ whole genome shotgun (WGS) entry which is preliminary data.</text>
</comment>
<dbReference type="PANTHER" id="PTHR34975">
    <property type="entry name" value="SPORE GERMINATION PROTEIN A2"/>
    <property type="match status" value="1"/>
</dbReference>
<evidence type="ECO:0000256" key="8">
    <source>
        <dbReference type="SAM" id="Phobius"/>
    </source>
</evidence>
<feature type="transmembrane region" description="Helical" evidence="8">
    <location>
        <begin position="142"/>
        <end position="161"/>
    </location>
</feature>
<proteinExistence type="inferred from homology"/>
<dbReference type="Pfam" id="PF03845">
    <property type="entry name" value="Spore_permease"/>
    <property type="match status" value="1"/>
</dbReference>
<protein>
    <submittedName>
        <fullName evidence="9">Endospore germination permease</fullName>
    </submittedName>
</protein>
<feature type="transmembrane region" description="Helical" evidence="8">
    <location>
        <begin position="45"/>
        <end position="66"/>
    </location>
</feature>
<keyword evidence="6 8" id="KW-1133">Transmembrane helix</keyword>
<dbReference type="EMBL" id="JBHLVF010000061">
    <property type="protein sequence ID" value="MFC0396502.1"/>
    <property type="molecule type" value="Genomic_DNA"/>
</dbReference>
<keyword evidence="3" id="KW-0813">Transport</keyword>
<dbReference type="Proteomes" id="UP001589818">
    <property type="component" value="Unassembled WGS sequence"/>
</dbReference>
<gene>
    <name evidence="9" type="ORF">ACFFJ8_34785</name>
</gene>
<keyword evidence="5 8" id="KW-0812">Transmembrane</keyword>
<comment type="subcellular location">
    <subcellularLocation>
        <location evidence="1">Membrane</location>
        <topology evidence="1">Multi-pass membrane protein</topology>
    </subcellularLocation>
</comment>
<feature type="transmembrane region" description="Helical" evidence="8">
    <location>
        <begin position="303"/>
        <end position="321"/>
    </location>
</feature>
<comment type="similarity">
    <text evidence="2">Belongs to the amino acid-polyamine-organocation (APC) superfamily. Spore germination protein (SGP) (TC 2.A.3.9) family.</text>
</comment>
<feature type="transmembrane region" description="Helical" evidence="8">
    <location>
        <begin position="118"/>
        <end position="135"/>
    </location>
</feature>
<feature type="transmembrane region" description="Helical" evidence="8">
    <location>
        <begin position="78"/>
        <end position="98"/>
    </location>
</feature>
<evidence type="ECO:0000256" key="4">
    <source>
        <dbReference type="ARBA" id="ARBA00022544"/>
    </source>
</evidence>
<evidence type="ECO:0000256" key="6">
    <source>
        <dbReference type="ARBA" id="ARBA00022989"/>
    </source>
</evidence>
<sequence>MHSRRDQISIWLAFSILLLSSGLVSHVQAIPILLGTAGRDAWIAVLVGAPIFLLWILMFFGILRYIKGKRLTDWIGREYGAFVSWVFRISSAILLFSMGTYTLEDTSTWAVVTYMQQTPLLLIVLVGVLVSALAACRGIHSIAMTSSILLPVVILLGYFVMSANQKYKNYHVLFPVMEHGWMPVIQGAFYSMAALMEMWVLMLFQHKLSKKLRWWQMLLLGLFLIMMTLGPTIGAITEFGPMEAAKQRNTAFEQWKILRLGQLFQHVDFLSIYQWMCGSFARVALSLYLIPDLLNIRKPVKRNWTILGVAVAMSIIAIQPWSDSQRLDYITHIQFPISFFFIVGSTLLLAIAILIKQLKQRKIREASSNEKAG</sequence>
<feature type="transmembrane region" description="Helical" evidence="8">
    <location>
        <begin position="181"/>
        <end position="202"/>
    </location>
</feature>
<keyword evidence="7 8" id="KW-0472">Membrane</keyword>
<feature type="transmembrane region" description="Helical" evidence="8">
    <location>
        <begin position="214"/>
        <end position="236"/>
    </location>
</feature>
<evidence type="ECO:0000313" key="10">
    <source>
        <dbReference type="Proteomes" id="UP001589818"/>
    </source>
</evidence>
<feature type="transmembrane region" description="Helical" evidence="8">
    <location>
        <begin position="333"/>
        <end position="355"/>
    </location>
</feature>
<evidence type="ECO:0000313" key="9">
    <source>
        <dbReference type="EMBL" id="MFC0396502.1"/>
    </source>
</evidence>
<dbReference type="RefSeq" id="WP_204818646.1">
    <property type="nucleotide sequence ID" value="NZ_JANHOF010000005.1"/>
</dbReference>
<keyword evidence="10" id="KW-1185">Reference proteome</keyword>
<keyword evidence="4" id="KW-0309">Germination</keyword>
<accession>A0ABV6JLS5</accession>
<evidence type="ECO:0000256" key="3">
    <source>
        <dbReference type="ARBA" id="ARBA00022448"/>
    </source>
</evidence>
<evidence type="ECO:0000256" key="5">
    <source>
        <dbReference type="ARBA" id="ARBA00022692"/>
    </source>
</evidence>
<dbReference type="PANTHER" id="PTHR34975:SF2">
    <property type="entry name" value="SPORE GERMINATION PROTEIN A2"/>
    <property type="match status" value="1"/>
</dbReference>
<dbReference type="InterPro" id="IPR004761">
    <property type="entry name" value="Spore_GerAB"/>
</dbReference>
<reference evidence="9 10" key="1">
    <citation type="submission" date="2024-09" db="EMBL/GenBank/DDBJ databases">
        <authorList>
            <person name="Sun Q."/>
            <person name="Mori K."/>
        </authorList>
    </citation>
    <scope>NUCLEOTIDE SEQUENCE [LARGE SCALE GENOMIC DNA]</scope>
    <source>
        <strain evidence="9 10">CCM 4839</strain>
    </source>
</reference>
<feature type="transmembrane region" description="Helical" evidence="8">
    <location>
        <begin position="272"/>
        <end position="291"/>
    </location>
</feature>
<evidence type="ECO:0000256" key="1">
    <source>
        <dbReference type="ARBA" id="ARBA00004141"/>
    </source>
</evidence>
<evidence type="ECO:0000256" key="2">
    <source>
        <dbReference type="ARBA" id="ARBA00007998"/>
    </source>
</evidence>
<dbReference type="NCBIfam" id="TIGR00912">
    <property type="entry name" value="2A0309"/>
    <property type="match status" value="1"/>
</dbReference>
<organism evidence="9 10">
    <name type="scientific">Paenibacillus mendelii</name>
    <dbReference type="NCBI Taxonomy" id="206163"/>
    <lineage>
        <taxon>Bacteria</taxon>
        <taxon>Bacillati</taxon>
        <taxon>Bacillota</taxon>
        <taxon>Bacilli</taxon>
        <taxon>Bacillales</taxon>
        <taxon>Paenibacillaceae</taxon>
        <taxon>Paenibacillus</taxon>
    </lineage>
</organism>
<name>A0ABV6JLS5_9BACL</name>